<reference evidence="2" key="1">
    <citation type="submission" date="2020-09" db="EMBL/GenBank/DDBJ databases">
        <title>Genome-Enabled Discovery of Anthraquinone Biosynthesis in Senna tora.</title>
        <authorList>
            <person name="Kang S.-H."/>
            <person name="Pandey R.P."/>
            <person name="Lee C.-M."/>
            <person name="Sim J.-S."/>
            <person name="Jeong J.-T."/>
            <person name="Choi B.-S."/>
            <person name="Jung M."/>
            <person name="Ginzburg D."/>
            <person name="Zhao K."/>
            <person name="Won S.Y."/>
            <person name="Oh T.-J."/>
            <person name="Yu Y."/>
            <person name="Kim N.-H."/>
            <person name="Lee O.R."/>
            <person name="Lee T.-H."/>
            <person name="Bashyal P."/>
            <person name="Kim T.-S."/>
            <person name="Lee W.-H."/>
            <person name="Kawkins C."/>
            <person name="Kim C.-K."/>
            <person name="Kim J.S."/>
            <person name="Ahn B.O."/>
            <person name="Rhee S.Y."/>
            <person name="Sohng J.K."/>
        </authorList>
    </citation>
    <scope>NUCLEOTIDE SEQUENCE</scope>
    <source>
        <tissue evidence="2">Leaf</tissue>
    </source>
</reference>
<keyword evidence="3" id="KW-1185">Reference proteome</keyword>
<protein>
    <submittedName>
        <fullName evidence="2">Uncharacterized protein</fullName>
    </submittedName>
</protein>
<dbReference type="AlphaFoldDB" id="A0A834WG93"/>
<dbReference type="EMBL" id="JAAIUW010000008">
    <property type="protein sequence ID" value="KAF7818226.1"/>
    <property type="molecule type" value="Genomic_DNA"/>
</dbReference>
<feature type="region of interest" description="Disordered" evidence="1">
    <location>
        <begin position="21"/>
        <end position="96"/>
    </location>
</feature>
<accession>A0A834WG93</accession>
<evidence type="ECO:0000313" key="2">
    <source>
        <dbReference type="EMBL" id="KAF7818226.1"/>
    </source>
</evidence>
<name>A0A834WG93_9FABA</name>
<feature type="compositionally biased region" description="Low complexity" evidence="1">
    <location>
        <begin position="30"/>
        <end position="41"/>
    </location>
</feature>
<evidence type="ECO:0000313" key="3">
    <source>
        <dbReference type="Proteomes" id="UP000634136"/>
    </source>
</evidence>
<gene>
    <name evidence="2" type="ORF">G2W53_023681</name>
</gene>
<proteinExistence type="predicted"/>
<feature type="compositionally biased region" description="Basic and acidic residues" evidence="1">
    <location>
        <begin position="42"/>
        <end position="61"/>
    </location>
</feature>
<comment type="caution">
    <text evidence="2">The sequence shown here is derived from an EMBL/GenBank/DDBJ whole genome shotgun (WGS) entry which is preliminary data.</text>
</comment>
<evidence type="ECO:0000256" key="1">
    <source>
        <dbReference type="SAM" id="MobiDB-lite"/>
    </source>
</evidence>
<sequence>MQISISTSAVEIISSSLELATTSPERRLKSTSSKTGNSTSSSRDHIEKDDRGKKYDHKGCELGESNYEQPKKEVTEGEILETPLRKSNRTGSGNSS</sequence>
<organism evidence="2 3">
    <name type="scientific">Senna tora</name>
    <dbReference type="NCBI Taxonomy" id="362788"/>
    <lineage>
        <taxon>Eukaryota</taxon>
        <taxon>Viridiplantae</taxon>
        <taxon>Streptophyta</taxon>
        <taxon>Embryophyta</taxon>
        <taxon>Tracheophyta</taxon>
        <taxon>Spermatophyta</taxon>
        <taxon>Magnoliopsida</taxon>
        <taxon>eudicotyledons</taxon>
        <taxon>Gunneridae</taxon>
        <taxon>Pentapetalae</taxon>
        <taxon>rosids</taxon>
        <taxon>fabids</taxon>
        <taxon>Fabales</taxon>
        <taxon>Fabaceae</taxon>
        <taxon>Caesalpinioideae</taxon>
        <taxon>Cassia clade</taxon>
        <taxon>Senna</taxon>
    </lineage>
</organism>
<dbReference type="Proteomes" id="UP000634136">
    <property type="component" value="Unassembled WGS sequence"/>
</dbReference>